<dbReference type="Proteomes" id="UP000306985">
    <property type="component" value="Unassembled WGS sequence"/>
</dbReference>
<feature type="region of interest" description="Disordered" evidence="1">
    <location>
        <begin position="58"/>
        <end position="77"/>
    </location>
</feature>
<dbReference type="OrthoDB" id="5175106at2"/>
<gene>
    <name evidence="2" type="ORF">FDO65_09120</name>
</gene>
<evidence type="ECO:0000313" key="3">
    <source>
        <dbReference type="Proteomes" id="UP000306985"/>
    </source>
</evidence>
<comment type="caution">
    <text evidence="2">The sequence shown here is derived from an EMBL/GenBank/DDBJ whole genome shotgun (WGS) entry which is preliminary data.</text>
</comment>
<name>A0A4U6QM90_9ACTN</name>
<dbReference type="AlphaFoldDB" id="A0A4U6QM90"/>
<dbReference type="InterPro" id="IPR027304">
    <property type="entry name" value="Trigger_fact/SurA_dom_sf"/>
</dbReference>
<protein>
    <submittedName>
        <fullName evidence="2">Uncharacterized protein</fullName>
    </submittedName>
</protein>
<reference evidence="2 3" key="1">
    <citation type="submission" date="2019-05" db="EMBL/GenBank/DDBJ databases">
        <title>Nakamurella sp. N5BH11, whole genome shotgun sequence.</title>
        <authorList>
            <person name="Tuo L."/>
        </authorList>
    </citation>
    <scope>NUCLEOTIDE SEQUENCE [LARGE SCALE GENOMIC DNA]</scope>
    <source>
        <strain evidence="2 3">N5BH11</strain>
    </source>
</reference>
<accession>A0A4U6QM90</accession>
<dbReference type="Pfam" id="PF13624">
    <property type="entry name" value="SurA_N_3"/>
    <property type="match status" value="1"/>
</dbReference>
<proteinExistence type="predicted"/>
<evidence type="ECO:0000256" key="1">
    <source>
        <dbReference type="SAM" id="MobiDB-lite"/>
    </source>
</evidence>
<feature type="region of interest" description="Disordered" evidence="1">
    <location>
        <begin position="1"/>
        <end position="40"/>
    </location>
</feature>
<sequence length="404" mass="41215">MTATVNDEPAASADRGPAREATVSPAVAEATDRKRRRERGIGLPYYESRIDDAMRMSNAEESSLPGSRPHHVPRTPGPCGSLSWVSYRQKATGAARPGCGRSRVPRRLLAALAGTLFVLPVLASCATPPPSAAAEVGDVAISEADVFAAAASAVTAIQAGATSPTTGPGPVETAYYNRGQATSAIRSQLLEQAAARAGITVSEQEVSTALAQSASATGGSGDVGRRAVRDLLLLERWFAALPAEGAAVTDVSVGVDGVLVADRAAAVATRTRWLSQPDVVDTEVSTSSNPVRQQFQLTTRPALGALGVYHAAVGDVILAPAADGGVAVLRITSRQEQPGRLTADDLAAASQGAGGGPSQQLSAIFDLGALLLAPTAEQVGVTVNPRIGAWDPLSVAVIPVGDGL</sequence>
<keyword evidence="3" id="KW-1185">Reference proteome</keyword>
<dbReference type="SUPFAM" id="SSF109998">
    <property type="entry name" value="Triger factor/SurA peptide-binding domain-like"/>
    <property type="match status" value="1"/>
</dbReference>
<dbReference type="EMBL" id="SZZH01000001">
    <property type="protein sequence ID" value="TKV61693.1"/>
    <property type="molecule type" value="Genomic_DNA"/>
</dbReference>
<evidence type="ECO:0000313" key="2">
    <source>
        <dbReference type="EMBL" id="TKV61693.1"/>
    </source>
</evidence>
<organism evidence="2 3">
    <name type="scientific">Nakamurella flava</name>
    <dbReference type="NCBI Taxonomy" id="2576308"/>
    <lineage>
        <taxon>Bacteria</taxon>
        <taxon>Bacillati</taxon>
        <taxon>Actinomycetota</taxon>
        <taxon>Actinomycetes</taxon>
        <taxon>Nakamurellales</taxon>
        <taxon>Nakamurellaceae</taxon>
        <taxon>Nakamurella</taxon>
    </lineage>
</organism>